<keyword evidence="4" id="KW-1185">Reference proteome</keyword>
<dbReference type="PROSITE" id="PS51664">
    <property type="entry name" value="YCAO"/>
    <property type="match status" value="1"/>
</dbReference>
<protein>
    <recommendedName>
        <fullName evidence="2">YcaO domain-containing protein</fullName>
    </recommendedName>
</protein>
<evidence type="ECO:0000259" key="2">
    <source>
        <dbReference type="PROSITE" id="PS51664"/>
    </source>
</evidence>
<proteinExistence type="predicted"/>
<feature type="region of interest" description="Disordered" evidence="1">
    <location>
        <begin position="1"/>
        <end position="37"/>
    </location>
</feature>
<sequence length="156" mass="16724">MPPPTGAGVPSTHSTAAERRSGHGGGPGRPDADAPLEQLRWWQALGHRLPDYLRPDPDRPVLSGAESGPAALPPRAHLGEDVEAVVAMVRAAGLELLVLDQTRPDVGMPVVKVLIPGMRPARSRFAPGRLFDVPVALGRRTRPIEYRELNPVPLVI</sequence>
<dbReference type="Proteomes" id="UP001499854">
    <property type="component" value="Unassembled WGS sequence"/>
</dbReference>
<evidence type="ECO:0000313" key="4">
    <source>
        <dbReference type="Proteomes" id="UP001499854"/>
    </source>
</evidence>
<dbReference type="Gene3D" id="3.30.1330.230">
    <property type="match status" value="1"/>
</dbReference>
<reference evidence="4" key="1">
    <citation type="journal article" date="2019" name="Int. J. Syst. Evol. Microbiol.">
        <title>The Global Catalogue of Microorganisms (GCM) 10K type strain sequencing project: providing services to taxonomists for standard genome sequencing and annotation.</title>
        <authorList>
            <consortium name="The Broad Institute Genomics Platform"/>
            <consortium name="The Broad Institute Genome Sequencing Center for Infectious Disease"/>
            <person name="Wu L."/>
            <person name="Ma J."/>
        </authorList>
    </citation>
    <scope>NUCLEOTIDE SEQUENCE [LARGE SCALE GENOMIC DNA]</scope>
    <source>
        <strain evidence="4">JCM 16013</strain>
    </source>
</reference>
<accession>A0ABP5EUK7</accession>
<comment type="caution">
    <text evidence="3">The sequence shown here is derived from an EMBL/GenBank/DDBJ whole genome shotgun (WGS) entry which is preliminary data.</text>
</comment>
<feature type="domain" description="YcaO" evidence="2">
    <location>
        <begin position="1"/>
        <end position="156"/>
    </location>
</feature>
<name>A0ABP5EUK7_9ACTN</name>
<evidence type="ECO:0000313" key="3">
    <source>
        <dbReference type="EMBL" id="GAA2008428.1"/>
    </source>
</evidence>
<dbReference type="PANTHER" id="PTHR37809">
    <property type="entry name" value="RIBOSOMAL PROTEIN S12 METHYLTHIOTRANSFERASE ACCESSORY FACTOR YCAO"/>
    <property type="match status" value="1"/>
</dbReference>
<gene>
    <name evidence="3" type="ORF">GCM10009838_88410</name>
</gene>
<dbReference type="InterPro" id="IPR003776">
    <property type="entry name" value="YcaO-like_dom"/>
</dbReference>
<dbReference type="EMBL" id="BAAAQM010000107">
    <property type="protein sequence ID" value="GAA2008428.1"/>
    <property type="molecule type" value="Genomic_DNA"/>
</dbReference>
<organism evidence="3 4">
    <name type="scientific">Catenulispora subtropica</name>
    <dbReference type="NCBI Taxonomy" id="450798"/>
    <lineage>
        <taxon>Bacteria</taxon>
        <taxon>Bacillati</taxon>
        <taxon>Actinomycetota</taxon>
        <taxon>Actinomycetes</taxon>
        <taxon>Catenulisporales</taxon>
        <taxon>Catenulisporaceae</taxon>
        <taxon>Catenulispora</taxon>
    </lineage>
</organism>
<dbReference type="Pfam" id="PF02624">
    <property type="entry name" value="YcaO"/>
    <property type="match status" value="1"/>
</dbReference>
<dbReference type="PANTHER" id="PTHR37809:SF1">
    <property type="entry name" value="RIBOSOMAL PROTEIN S12 METHYLTHIOTRANSFERASE ACCESSORY FACTOR YCAO"/>
    <property type="match status" value="1"/>
</dbReference>
<dbReference type="Gene3D" id="3.30.160.660">
    <property type="match status" value="1"/>
</dbReference>
<evidence type="ECO:0000256" key="1">
    <source>
        <dbReference type="SAM" id="MobiDB-lite"/>
    </source>
</evidence>
<feature type="region of interest" description="Disordered" evidence="1">
    <location>
        <begin position="53"/>
        <end position="75"/>
    </location>
</feature>